<keyword evidence="4" id="KW-0804">Transcription</keyword>
<dbReference type="InterPro" id="IPR009057">
    <property type="entry name" value="Homeodomain-like_sf"/>
</dbReference>
<dbReference type="SUPFAM" id="SSF46689">
    <property type="entry name" value="Homeodomain-like"/>
    <property type="match status" value="1"/>
</dbReference>
<evidence type="ECO:0000256" key="3">
    <source>
        <dbReference type="ARBA" id="ARBA00023015"/>
    </source>
</evidence>
<proteinExistence type="predicted"/>
<keyword evidence="2" id="KW-0067">ATP-binding</keyword>
<dbReference type="PANTHER" id="PTHR32071">
    <property type="entry name" value="TRANSCRIPTIONAL REGULATORY PROTEIN"/>
    <property type="match status" value="1"/>
</dbReference>
<dbReference type="InterPro" id="IPR027417">
    <property type="entry name" value="P-loop_NTPase"/>
</dbReference>
<dbReference type="EMBL" id="CP070619">
    <property type="protein sequence ID" value="QSE92152.1"/>
    <property type="molecule type" value="Genomic_DNA"/>
</dbReference>
<dbReference type="Gene3D" id="3.40.50.300">
    <property type="entry name" value="P-loop containing nucleotide triphosphate hydrolases"/>
    <property type="match status" value="1"/>
</dbReference>
<sequence length="500" mass="52832">MGDSAALRWADSHAAVIGMGAAEEFAGTNSDGTALEEVGTVQVWGPEHYAEDLQGTYCTSAPILDSLRNRVVAVLTLMVPEHIALDSAPGALALPVEWAAGEIGRQVADRLTFREQALLRAYTRESRLRGGAAVVAIDDRTTIASNRAKEMLSNSDFAVLSAVARQVDAFGEVREEVVVLADSRALTVTVKPVTVDGRVIGAVMRLHEITARSAIGGAAVLPAPVSLAPLDDLIGASAVVRRLKSAAVAAMAQGVAVCLTGERGTGRTHLARLMAAAMTPEVAVIDCGPVDSGNAGAFAAMLDAALDAGRTVVARNFDQLSPEVLDHTRDGLRAAAERGKLMATAYDMDAGFFTDAIGTVPIELRLPPLRSRRDDIPLLVGYFLRSADPGARKVCSGRLLAALANAEWPGNVAQLRDVVTTAATRNTTGTVCVSDVNEAHQAALARGRLSRLEAAELEQIRHALAESEGNRAKAADLLEIGRSTLYRKMENYNRRGYELG</sequence>
<reference evidence="6 7" key="2">
    <citation type="journal article" date="2022" name="Arch. Microbiol.">
        <title>Rhodococcus pseudokoreensis sp. nov. isolated from the rhizosphere of young M26 apple rootstocks.</title>
        <authorList>
            <person name="Kampfer P."/>
            <person name="Glaeser S.P."/>
            <person name="Blom J."/>
            <person name="Wolf J."/>
            <person name="Benning S."/>
            <person name="Schloter M."/>
            <person name="Neumann-Schaal M."/>
        </authorList>
    </citation>
    <scope>NUCLEOTIDE SEQUENCE [LARGE SCALE GENOMIC DNA]</scope>
    <source>
        <strain evidence="6 7">R79</strain>
    </source>
</reference>
<evidence type="ECO:0000313" key="6">
    <source>
        <dbReference type="EMBL" id="QSE92152.1"/>
    </source>
</evidence>
<keyword evidence="3" id="KW-0805">Transcription regulation</keyword>
<dbReference type="InterPro" id="IPR029016">
    <property type="entry name" value="GAF-like_dom_sf"/>
</dbReference>
<dbReference type="PROSITE" id="PS50045">
    <property type="entry name" value="SIGMA54_INTERACT_4"/>
    <property type="match status" value="1"/>
</dbReference>
<evidence type="ECO:0000259" key="5">
    <source>
        <dbReference type="PROSITE" id="PS50045"/>
    </source>
</evidence>
<name>A0A974W7M0_9NOCA</name>
<keyword evidence="7" id="KW-1185">Reference proteome</keyword>
<dbReference type="PRINTS" id="PR01590">
    <property type="entry name" value="HTHFIS"/>
</dbReference>
<protein>
    <recommendedName>
        <fullName evidence="5">Sigma-54 factor interaction domain-containing protein</fullName>
    </recommendedName>
</protein>
<dbReference type="InterPro" id="IPR002078">
    <property type="entry name" value="Sigma_54_int"/>
</dbReference>
<gene>
    <name evidence="6" type="ORF">JWS13_27725</name>
</gene>
<dbReference type="SUPFAM" id="SSF52540">
    <property type="entry name" value="P-loop containing nucleoside triphosphate hydrolases"/>
    <property type="match status" value="1"/>
</dbReference>
<evidence type="ECO:0000256" key="4">
    <source>
        <dbReference type="ARBA" id="ARBA00023163"/>
    </source>
</evidence>
<dbReference type="Pfam" id="PF25601">
    <property type="entry name" value="AAA_lid_14"/>
    <property type="match status" value="1"/>
</dbReference>
<evidence type="ECO:0000256" key="1">
    <source>
        <dbReference type="ARBA" id="ARBA00022741"/>
    </source>
</evidence>
<organism evidence="6 7">
    <name type="scientific">Rhodococcus pseudokoreensis</name>
    <dbReference type="NCBI Taxonomy" id="2811421"/>
    <lineage>
        <taxon>Bacteria</taxon>
        <taxon>Bacillati</taxon>
        <taxon>Actinomycetota</taxon>
        <taxon>Actinomycetes</taxon>
        <taxon>Mycobacteriales</taxon>
        <taxon>Nocardiaceae</taxon>
        <taxon>Rhodococcus</taxon>
    </lineage>
</organism>
<dbReference type="Pfam" id="PF02954">
    <property type="entry name" value="HTH_8"/>
    <property type="match status" value="1"/>
</dbReference>
<reference evidence="6 7" key="1">
    <citation type="journal article" date="2021" name="Microbiol. Resour. Announc.">
        <title>Complete Genome Sequences of Two Rhodococcus sp. Strains with Large and Linear Chromosomes, Isolated from Apple Rhizosphere.</title>
        <authorList>
            <person name="Benning S."/>
            <person name="Brugnone N."/>
            <person name="Siani R."/>
            <person name="Kublik S."/>
            <person name="Schloter M."/>
            <person name="Rad V."/>
        </authorList>
    </citation>
    <scope>NUCLEOTIDE SEQUENCE [LARGE SCALE GENOMIC DNA]</scope>
    <source>
        <strain evidence="6 7">R79</strain>
    </source>
</reference>
<dbReference type="Gene3D" id="3.30.450.40">
    <property type="match status" value="1"/>
</dbReference>
<dbReference type="Gene3D" id="1.10.10.60">
    <property type="entry name" value="Homeodomain-like"/>
    <property type="match status" value="1"/>
</dbReference>
<feature type="domain" description="Sigma-54 factor interaction" evidence="5">
    <location>
        <begin position="362"/>
        <end position="424"/>
    </location>
</feature>
<dbReference type="InterPro" id="IPR058031">
    <property type="entry name" value="AAA_lid_NorR"/>
</dbReference>
<evidence type="ECO:0000256" key="2">
    <source>
        <dbReference type="ARBA" id="ARBA00022840"/>
    </source>
</evidence>
<accession>A0A974W7M0</accession>
<dbReference type="Proteomes" id="UP000662986">
    <property type="component" value="Chromosome"/>
</dbReference>
<evidence type="ECO:0000313" key="7">
    <source>
        <dbReference type="Proteomes" id="UP000662986"/>
    </source>
</evidence>
<keyword evidence="1" id="KW-0547">Nucleotide-binding</keyword>
<dbReference type="Gene3D" id="1.10.8.60">
    <property type="match status" value="1"/>
</dbReference>
<dbReference type="InterPro" id="IPR002197">
    <property type="entry name" value="HTH_Fis"/>
</dbReference>